<evidence type="ECO:0000256" key="3">
    <source>
        <dbReference type="ARBA" id="ARBA00008343"/>
    </source>
</evidence>
<evidence type="ECO:0000313" key="15">
    <source>
        <dbReference type="EMBL" id="AWT26988.1"/>
    </source>
</evidence>
<dbReference type="InterPro" id="IPR003651">
    <property type="entry name" value="Endonuclease3_FeS-loop_motif"/>
</dbReference>
<dbReference type="GO" id="GO:0034039">
    <property type="term" value="F:8-oxo-7,8-dihydroguanine DNA N-glycosylase activity"/>
    <property type="evidence" value="ECO:0007669"/>
    <property type="project" value="TreeGrafter"/>
</dbReference>
<keyword evidence="13 15" id="KW-0326">Glycosidase</keyword>
<dbReference type="GO" id="GO:0006298">
    <property type="term" value="P:mismatch repair"/>
    <property type="evidence" value="ECO:0007669"/>
    <property type="project" value="TreeGrafter"/>
</dbReference>
<sequence length="335" mass="36625">MTAVQYPVQSTASAASPAPAVSAGSDATLGELLNSWYRATARPLPWREEGTSAWAVLLSEVMSQQTPVSRVEPLWRRWLEKWPAPADLAVAPTDEVLREWANLGYPRRALRLRECAAAIVDRHDGRVPTDIADLLALPGIGGYTARAVAAFAFGTAVPVVDTNVRRVHRRLVRGEFLQGPARSGDLGDVADLMPWVDDDPDLLRRGYRNPVQDRSRRTEALGMCASLMELGAVVCTARSPKCTVCPVSSRCRWIALGRPEPSDADRAAARRRVQKFEGTDRQVRGRIMAVLRARGSAVDFPDAGPDPVQRARALASLVTDGLVEKTNDGSYRLPR</sequence>
<dbReference type="GO" id="GO:0000701">
    <property type="term" value="F:purine-specific mismatch base pair DNA N-glycosylase activity"/>
    <property type="evidence" value="ECO:0007669"/>
    <property type="project" value="UniProtKB-EC"/>
</dbReference>
<dbReference type="KEGG" id="cpre:Csp1_22380"/>
<dbReference type="EC" id="3.2.2.31" evidence="4"/>
<dbReference type="Pfam" id="PF00633">
    <property type="entry name" value="HHH"/>
    <property type="match status" value="1"/>
</dbReference>
<dbReference type="STRING" id="1737425.GCA_900049755_01620"/>
<evidence type="ECO:0000259" key="14">
    <source>
        <dbReference type="SMART" id="SM00478"/>
    </source>
</evidence>
<evidence type="ECO:0000256" key="10">
    <source>
        <dbReference type="ARBA" id="ARBA00023004"/>
    </source>
</evidence>
<keyword evidence="7" id="KW-0479">Metal-binding</keyword>
<keyword evidence="12" id="KW-0234">DNA repair</keyword>
<dbReference type="InterPro" id="IPR004036">
    <property type="entry name" value="Endonuclease-III-like_CS2"/>
</dbReference>
<evidence type="ECO:0000256" key="9">
    <source>
        <dbReference type="ARBA" id="ARBA00022801"/>
    </source>
</evidence>
<keyword evidence="11" id="KW-0411">Iron-sulfur</keyword>
<dbReference type="InterPro" id="IPR044298">
    <property type="entry name" value="MIG/MutY"/>
</dbReference>
<dbReference type="GO" id="GO:0046872">
    <property type="term" value="F:metal ion binding"/>
    <property type="evidence" value="ECO:0007669"/>
    <property type="project" value="UniProtKB-KW"/>
</dbReference>
<keyword evidence="6" id="KW-0004">4Fe-4S</keyword>
<dbReference type="Pfam" id="PF00730">
    <property type="entry name" value="HhH-GPD"/>
    <property type="match status" value="1"/>
</dbReference>
<dbReference type="InterPro" id="IPR000445">
    <property type="entry name" value="HhH_motif"/>
</dbReference>
<dbReference type="InterPro" id="IPR004035">
    <property type="entry name" value="Endouclease-III_FeS-bd_BS"/>
</dbReference>
<evidence type="ECO:0000256" key="7">
    <source>
        <dbReference type="ARBA" id="ARBA00022723"/>
    </source>
</evidence>
<dbReference type="PANTHER" id="PTHR42944">
    <property type="entry name" value="ADENINE DNA GLYCOSYLASE"/>
    <property type="match status" value="1"/>
</dbReference>
<evidence type="ECO:0000256" key="13">
    <source>
        <dbReference type="ARBA" id="ARBA00023295"/>
    </source>
</evidence>
<keyword evidence="9 15" id="KW-0378">Hydrolase</keyword>
<evidence type="ECO:0000256" key="12">
    <source>
        <dbReference type="ARBA" id="ARBA00023204"/>
    </source>
</evidence>
<dbReference type="SMART" id="SM00478">
    <property type="entry name" value="ENDO3c"/>
    <property type="match status" value="1"/>
</dbReference>
<dbReference type="GO" id="GO:0006284">
    <property type="term" value="P:base-excision repair"/>
    <property type="evidence" value="ECO:0007669"/>
    <property type="project" value="InterPro"/>
</dbReference>
<protein>
    <recommendedName>
        <fullName evidence="5">Adenine DNA glycosylase</fullName>
        <ecNumber evidence="4">3.2.2.31</ecNumber>
    </recommendedName>
</protein>
<dbReference type="Proteomes" id="UP000247696">
    <property type="component" value="Chromosome"/>
</dbReference>
<organism evidence="15 16">
    <name type="scientific">Corynebacterium provencense</name>
    <dbReference type="NCBI Taxonomy" id="1737425"/>
    <lineage>
        <taxon>Bacteria</taxon>
        <taxon>Bacillati</taxon>
        <taxon>Actinomycetota</taxon>
        <taxon>Actinomycetes</taxon>
        <taxon>Mycobacteriales</taxon>
        <taxon>Corynebacteriaceae</taxon>
        <taxon>Corynebacterium</taxon>
    </lineage>
</organism>
<evidence type="ECO:0000256" key="11">
    <source>
        <dbReference type="ARBA" id="ARBA00023014"/>
    </source>
</evidence>
<evidence type="ECO:0000256" key="6">
    <source>
        <dbReference type="ARBA" id="ARBA00022485"/>
    </source>
</evidence>
<dbReference type="SMART" id="SM00525">
    <property type="entry name" value="FES"/>
    <property type="match status" value="1"/>
</dbReference>
<evidence type="ECO:0000256" key="5">
    <source>
        <dbReference type="ARBA" id="ARBA00022023"/>
    </source>
</evidence>
<dbReference type="GO" id="GO:0035485">
    <property type="term" value="F:adenine/guanine mispair binding"/>
    <property type="evidence" value="ECO:0007669"/>
    <property type="project" value="TreeGrafter"/>
</dbReference>
<dbReference type="Gene3D" id="1.10.340.30">
    <property type="entry name" value="Hypothetical protein, domain 2"/>
    <property type="match status" value="1"/>
</dbReference>
<keyword evidence="8" id="KW-0227">DNA damage</keyword>
<dbReference type="GO" id="GO:0051539">
    <property type="term" value="F:4 iron, 4 sulfur cluster binding"/>
    <property type="evidence" value="ECO:0007669"/>
    <property type="project" value="UniProtKB-KW"/>
</dbReference>
<evidence type="ECO:0000313" key="16">
    <source>
        <dbReference type="Proteomes" id="UP000247696"/>
    </source>
</evidence>
<dbReference type="InterPro" id="IPR023170">
    <property type="entry name" value="HhH_base_excis_C"/>
</dbReference>
<dbReference type="Gene3D" id="1.10.1670.10">
    <property type="entry name" value="Helix-hairpin-Helix base-excision DNA repair enzymes (C-terminal)"/>
    <property type="match status" value="1"/>
</dbReference>
<dbReference type="EMBL" id="CP024988">
    <property type="protein sequence ID" value="AWT26988.1"/>
    <property type="molecule type" value="Genomic_DNA"/>
</dbReference>
<accession>A0A2Z3YQC5</accession>
<evidence type="ECO:0000256" key="1">
    <source>
        <dbReference type="ARBA" id="ARBA00000843"/>
    </source>
</evidence>
<comment type="catalytic activity">
    <reaction evidence="1">
        <text>Hydrolyzes free adenine bases from 7,8-dihydro-8-oxoguanine:adenine mismatched double-stranded DNA, leaving an apurinic site.</text>
        <dbReference type="EC" id="3.2.2.31"/>
    </reaction>
</comment>
<name>A0A2Z3YQC5_9CORY</name>
<dbReference type="PANTHER" id="PTHR42944:SF1">
    <property type="entry name" value="ADENINE DNA GLYCOSYLASE"/>
    <property type="match status" value="1"/>
</dbReference>
<keyword evidence="10" id="KW-0408">Iron</keyword>
<feature type="domain" description="HhH-GPD" evidence="14">
    <location>
        <begin position="62"/>
        <end position="233"/>
    </location>
</feature>
<dbReference type="Pfam" id="PF10576">
    <property type="entry name" value="EndIII_4Fe-2S"/>
    <property type="match status" value="1"/>
</dbReference>
<reference evidence="16" key="1">
    <citation type="submission" date="2017-11" db="EMBL/GenBank/DDBJ databases">
        <title>Otitis media/interna in a cat caused by the recently described species Corynebacterium provencense.</title>
        <authorList>
            <person name="Kittl S."/>
            <person name="Brodard I."/>
            <person name="Rychener L."/>
            <person name="Jores J."/>
            <person name="Roosje P."/>
            <person name="Gobeli Brawand S."/>
        </authorList>
    </citation>
    <scope>NUCLEOTIDE SEQUENCE [LARGE SCALE GENOMIC DNA]</scope>
    <source>
        <strain evidence="16">17KM38</strain>
    </source>
</reference>
<dbReference type="RefSeq" id="WP_110482029.1">
    <property type="nucleotide sequence ID" value="NZ_CP024988.1"/>
</dbReference>
<dbReference type="InterPro" id="IPR011257">
    <property type="entry name" value="DNA_glycosylase"/>
</dbReference>
<comment type="cofactor">
    <cofactor evidence="2">
        <name>[4Fe-4S] cluster</name>
        <dbReference type="ChEBI" id="CHEBI:49883"/>
    </cofactor>
</comment>
<evidence type="ECO:0000256" key="2">
    <source>
        <dbReference type="ARBA" id="ARBA00001966"/>
    </source>
</evidence>
<dbReference type="OrthoDB" id="9802365at2"/>
<dbReference type="GO" id="GO:0032357">
    <property type="term" value="F:oxidized purine DNA binding"/>
    <property type="evidence" value="ECO:0007669"/>
    <property type="project" value="TreeGrafter"/>
</dbReference>
<evidence type="ECO:0000256" key="4">
    <source>
        <dbReference type="ARBA" id="ARBA00012045"/>
    </source>
</evidence>
<dbReference type="PROSITE" id="PS00764">
    <property type="entry name" value="ENDONUCLEASE_III_1"/>
    <property type="match status" value="1"/>
</dbReference>
<keyword evidence="16" id="KW-1185">Reference proteome</keyword>
<comment type="similarity">
    <text evidence="3">Belongs to the Nth/MutY family.</text>
</comment>
<dbReference type="AlphaFoldDB" id="A0A2Z3YQC5"/>
<gene>
    <name evidence="15" type="primary">mutY</name>
    <name evidence="15" type="ORF">Csp1_22380</name>
</gene>
<dbReference type="PROSITE" id="PS01155">
    <property type="entry name" value="ENDONUCLEASE_III_2"/>
    <property type="match status" value="1"/>
</dbReference>
<dbReference type="InterPro" id="IPR003265">
    <property type="entry name" value="HhH-GPD_domain"/>
</dbReference>
<dbReference type="CDD" id="cd00056">
    <property type="entry name" value="ENDO3c"/>
    <property type="match status" value="1"/>
</dbReference>
<dbReference type="SUPFAM" id="SSF48150">
    <property type="entry name" value="DNA-glycosylase"/>
    <property type="match status" value="1"/>
</dbReference>
<proteinExistence type="inferred from homology"/>
<evidence type="ECO:0000256" key="8">
    <source>
        <dbReference type="ARBA" id="ARBA00022763"/>
    </source>
</evidence>